<feature type="region of interest" description="Disordered" evidence="1">
    <location>
        <begin position="98"/>
        <end position="168"/>
    </location>
</feature>
<evidence type="ECO:0000313" key="2">
    <source>
        <dbReference type="EMBL" id="KAF9798325.1"/>
    </source>
</evidence>
<name>A0A8H7TX56_9APHY</name>
<reference evidence="2" key="2">
    <citation type="journal article" name="Front. Microbiol.">
        <title>Degradative Capacity of Two Strains of Rhodonia placenta: From Phenotype to Genotype.</title>
        <authorList>
            <person name="Kolle M."/>
            <person name="Horta M.A.C."/>
            <person name="Nowrousian M."/>
            <person name="Ohm R.A."/>
            <person name="Benz J.P."/>
            <person name="Pilgard A."/>
        </authorList>
    </citation>
    <scope>NUCLEOTIDE SEQUENCE</scope>
    <source>
        <strain evidence="2">FPRL280</strain>
    </source>
</reference>
<reference evidence="2" key="1">
    <citation type="submission" date="2020-11" db="EMBL/GenBank/DDBJ databases">
        <authorList>
            <person name="Koelle M."/>
            <person name="Horta M.A.C."/>
            <person name="Nowrousian M."/>
            <person name="Ohm R.A."/>
            <person name="Benz P."/>
            <person name="Pilgard A."/>
        </authorList>
    </citation>
    <scope>NUCLEOTIDE SEQUENCE</scope>
    <source>
        <strain evidence="2">FPRL280</strain>
    </source>
</reference>
<comment type="caution">
    <text evidence="2">The sequence shown here is derived from an EMBL/GenBank/DDBJ whole genome shotgun (WGS) entry which is preliminary data.</text>
</comment>
<sequence length="198" mass="21741">MPKTPSTFTSLRDHLPSSSPVNNNCALIACPDQSNRTPDITEPSEGLNICSVPAVPTHLNPRSGNPAPSPLARASLKLSPIQVKEEEIPISLQTLRQSQSLTRVRVKKESQSPSIHFTVGPHRWTHSPPRLHLSGRQPQPPPPPLHRPPSPSPPIMSSPTSPPDKETLKHCHELVRRLAVFQFFPFRGLEPATSVLHA</sequence>
<dbReference type="EMBL" id="JADOXO010001058">
    <property type="protein sequence ID" value="KAF9798325.1"/>
    <property type="molecule type" value="Genomic_DNA"/>
</dbReference>
<protein>
    <submittedName>
        <fullName evidence="2">Uncharacterized protein</fullName>
    </submittedName>
</protein>
<dbReference type="Proteomes" id="UP000639403">
    <property type="component" value="Unassembled WGS sequence"/>
</dbReference>
<evidence type="ECO:0000256" key="1">
    <source>
        <dbReference type="SAM" id="MobiDB-lite"/>
    </source>
</evidence>
<evidence type="ECO:0000313" key="3">
    <source>
        <dbReference type="Proteomes" id="UP000639403"/>
    </source>
</evidence>
<proteinExistence type="predicted"/>
<dbReference type="PROSITE" id="PS51257">
    <property type="entry name" value="PROKAR_LIPOPROTEIN"/>
    <property type="match status" value="1"/>
</dbReference>
<dbReference type="AlphaFoldDB" id="A0A8H7TX56"/>
<organism evidence="2 3">
    <name type="scientific">Rhodonia placenta</name>
    <dbReference type="NCBI Taxonomy" id="104341"/>
    <lineage>
        <taxon>Eukaryota</taxon>
        <taxon>Fungi</taxon>
        <taxon>Dikarya</taxon>
        <taxon>Basidiomycota</taxon>
        <taxon>Agaricomycotina</taxon>
        <taxon>Agaricomycetes</taxon>
        <taxon>Polyporales</taxon>
        <taxon>Adustoporiaceae</taxon>
        <taxon>Rhodonia</taxon>
    </lineage>
</organism>
<feature type="compositionally biased region" description="Pro residues" evidence="1">
    <location>
        <begin position="138"/>
        <end position="162"/>
    </location>
</feature>
<accession>A0A8H7TX56</accession>
<gene>
    <name evidence="2" type="ORF">IEO21_10745</name>
</gene>